<comment type="caution">
    <text evidence="4">The sequence shown here is derived from an EMBL/GenBank/DDBJ whole genome shotgun (WGS) entry which is preliminary data.</text>
</comment>
<evidence type="ECO:0000256" key="1">
    <source>
        <dbReference type="SAM" id="Phobius"/>
    </source>
</evidence>
<name>A0A9X2C2B9_9BURK</name>
<feature type="transmembrane region" description="Helical" evidence="1">
    <location>
        <begin position="187"/>
        <end position="206"/>
    </location>
</feature>
<keyword evidence="2" id="KW-0732">Signal</keyword>
<keyword evidence="1" id="KW-0812">Transmembrane</keyword>
<sequence>MARRLAAGVVLTASLAAPWAVAGPVVQTFSGNLDDSGNAALVWADLGTAQFSPGGDPGDNVAIYTLSLPTASVVTFKSTSAGGGGILAYLSLFDAAGGLAGSSYADTVMNGVDFDFSDSLAAGIYRLALSANQNFSYAENYGSGTLADGFLAAGGVPFGDFGTLGDYSYSFTAAFAASSPTTVPEPGTAWLVLLAAALAGSTSVAARRR</sequence>
<evidence type="ECO:0000313" key="5">
    <source>
        <dbReference type="Proteomes" id="UP001139353"/>
    </source>
</evidence>
<dbReference type="RefSeq" id="WP_275685179.1">
    <property type="nucleotide sequence ID" value="NZ_JAJLJH010000012.1"/>
</dbReference>
<proteinExistence type="predicted"/>
<accession>A0A9X2C2B9</accession>
<organism evidence="4 5">
    <name type="scientific">Scleromatobacter humisilvae</name>
    <dbReference type="NCBI Taxonomy" id="2897159"/>
    <lineage>
        <taxon>Bacteria</taxon>
        <taxon>Pseudomonadati</taxon>
        <taxon>Pseudomonadota</taxon>
        <taxon>Betaproteobacteria</taxon>
        <taxon>Burkholderiales</taxon>
        <taxon>Sphaerotilaceae</taxon>
        <taxon>Scleromatobacter</taxon>
    </lineage>
</organism>
<keyword evidence="1" id="KW-0472">Membrane</keyword>
<protein>
    <submittedName>
        <fullName evidence="4">DVUA0089 family protein</fullName>
    </submittedName>
</protein>
<keyword evidence="5" id="KW-1185">Reference proteome</keyword>
<feature type="domain" description="Ice-binding protein C-terminal" evidence="3">
    <location>
        <begin position="182"/>
        <end position="209"/>
    </location>
</feature>
<dbReference type="Pfam" id="PF07589">
    <property type="entry name" value="PEP-CTERM"/>
    <property type="match status" value="1"/>
</dbReference>
<evidence type="ECO:0000313" key="4">
    <source>
        <dbReference type="EMBL" id="MCK9689132.1"/>
    </source>
</evidence>
<dbReference type="EMBL" id="JAJLJH010000012">
    <property type="protein sequence ID" value="MCK9689132.1"/>
    <property type="molecule type" value="Genomic_DNA"/>
</dbReference>
<dbReference type="NCBIfam" id="TIGR02595">
    <property type="entry name" value="PEP_CTERM"/>
    <property type="match status" value="1"/>
</dbReference>
<reference evidence="4" key="1">
    <citation type="submission" date="2021-11" db="EMBL/GenBank/DDBJ databases">
        <title>BS-T2-15 a new species belonging to the Comamonadaceae family isolated from the soil of a French oak forest.</title>
        <authorList>
            <person name="Mieszkin S."/>
            <person name="Alain K."/>
        </authorList>
    </citation>
    <scope>NUCLEOTIDE SEQUENCE</scope>
    <source>
        <strain evidence="4">BS-T2-15</strain>
    </source>
</reference>
<gene>
    <name evidence="4" type="ORF">LPC04_25735</name>
</gene>
<evidence type="ECO:0000259" key="3">
    <source>
        <dbReference type="Pfam" id="PF07589"/>
    </source>
</evidence>
<evidence type="ECO:0000256" key="2">
    <source>
        <dbReference type="SAM" id="SignalP"/>
    </source>
</evidence>
<dbReference type="InterPro" id="IPR013424">
    <property type="entry name" value="Ice-binding_C"/>
</dbReference>
<keyword evidence="1" id="KW-1133">Transmembrane helix</keyword>
<feature type="signal peptide" evidence="2">
    <location>
        <begin position="1"/>
        <end position="22"/>
    </location>
</feature>
<dbReference type="AlphaFoldDB" id="A0A9X2C2B9"/>
<feature type="chain" id="PRO_5040770004" evidence="2">
    <location>
        <begin position="23"/>
        <end position="209"/>
    </location>
</feature>
<dbReference type="Proteomes" id="UP001139353">
    <property type="component" value="Unassembled WGS sequence"/>
</dbReference>
<dbReference type="NCBIfam" id="NF038127">
    <property type="entry name" value="FDP_fam"/>
    <property type="match status" value="1"/>
</dbReference>